<feature type="transmembrane region" description="Helical" evidence="6">
    <location>
        <begin position="203"/>
        <end position="230"/>
    </location>
</feature>
<dbReference type="EMBL" id="CP036265">
    <property type="protein sequence ID" value="QDT14689.1"/>
    <property type="molecule type" value="Genomic_DNA"/>
</dbReference>
<dbReference type="PANTHER" id="PTHR10283:SF82">
    <property type="entry name" value="SOLUTE CARRIER FAMILY 13 MEMBER 2"/>
    <property type="match status" value="1"/>
</dbReference>
<evidence type="ECO:0000256" key="1">
    <source>
        <dbReference type="ARBA" id="ARBA00004141"/>
    </source>
</evidence>
<protein>
    <submittedName>
        <fullName evidence="7">Sodium-dependent dicarboxylate transporter SdcS</fullName>
    </submittedName>
</protein>
<dbReference type="GO" id="GO:0015141">
    <property type="term" value="F:succinate transmembrane transporter activity"/>
    <property type="evidence" value="ECO:0007669"/>
    <property type="project" value="UniProtKB-ARBA"/>
</dbReference>
<dbReference type="GO" id="GO:0005886">
    <property type="term" value="C:plasma membrane"/>
    <property type="evidence" value="ECO:0007669"/>
    <property type="project" value="TreeGrafter"/>
</dbReference>
<organism evidence="7 8">
    <name type="scientific">Alienimonas californiensis</name>
    <dbReference type="NCBI Taxonomy" id="2527989"/>
    <lineage>
        <taxon>Bacteria</taxon>
        <taxon>Pseudomonadati</taxon>
        <taxon>Planctomycetota</taxon>
        <taxon>Planctomycetia</taxon>
        <taxon>Planctomycetales</taxon>
        <taxon>Planctomycetaceae</taxon>
        <taxon>Alienimonas</taxon>
    </lineage>
</organism>
<evidence type="ECO:0000256" key="5">
    <source>
        <dbReference type="ARBA" id="ARBA00023136"/>
    </source>
</evidence>
<feature type="transmembrane region" description="Helical" evidence="6">
    <location>
        <begin position="251"/>
        <end position="270"/>
    </location>
</feature>
<feature type="transmembrane region" description="Helical" evidence="6">
    <location>
        <begin position="470"/>
        <end position="488"/>
    </location>
</feature>
<name>A0A517P5N5_9PLAN</name>
<dbReference type="RefSeq" id="WP_145357558.1">
    <property type="nucleotide sequence ID" value="NZ_CP036265.1"/>
</dbReference>
<feature type="transmembrane region" description="Helical" evidence="6">
    <location>
        <begin position="446"/>
        <end position="464"/>
    </location>
</feature>
<keyword evidence="4 6" id="KW-1133">Transmembrane helix</keyword>
<comment type="subcellular location">
    <subcellularLocation>
        <location evidence="1">Membrane</location>
        <topology evidence="1">Multi-pass membrane protein</topology>
    </subcellularLocation>
</comment>
<feature type="transmembrane region" description="Helical" evidence="6">
    <location>
        <begin position="306"/>
        <end position="324"/>
    </location>
</feature>
<evidence type="ECO:0000313" key="7">
    <source>
        <dbReference type="EMBL" id="QDT14689.1"/>
    </source>
</evidence>
<feature type="transmembrane region" description="Helical" evidence="6">
    <location>
        <begin position="385"/>
        <end position="403"/>
    </location>
</feature>
<gene>
    <name evidence="7" type="primary">sdcS</name>
    <name evidence="7" type="ORF">CA12_07670</name>
</gene>
<sequence length="532" mass="55858">MSESTPPIDRPGFFGRWGVWLGLLAAAIVLALDAPAGMTPGAQKTLAVTVLTGVLWFTGAVPLGAASLVPLVAFPLCGVLEVGPASEAYINKYVFLYLGGFLLALGLERWNVHERLALHTLRFTGTSPRRVVAGFMLAAAGLSMWISNTAATIMLLPVAVAMLDALGKKTGGTDDRLTAEGGTGEAAAEDAARHTARQHKLTVALLLGLAWAASLGGIATPIGTPTNVAFLGVWEKAFPGESLDRFSFDRWMLAFAPVSAVMLVLAWGLLTWNLRPAPGAAAVGRSFFAGRLNALGRLSTPEKRMLAVFGLAAALWVIPGPLFASLKATETGTEWIEAIDARGLTPIVQPDDSTVAVVCALLAFALPAGDGRGSRLINWHTAERLPWDILLLFGAGFALALAFKETGLSLWVGERLGDAVRGQPEWVLVGAVCLVMTFLTECTSNVATCSIVLPVLAGVAVEIGVEPSLIMLPAAASASFAFMLPVATPPNAIVFGSGRLTMGEMARKGFVLNLVGAVAITVLTLFWVRRIL</sequence>
<dbReference type="PROSITE" id="PS01271">
    <property type="entry name" value="NA_SULFATE"/>
    <property type="match status" value="1"/>
</dbReference>
<keyword evidence="5 6" id="KW-0472">Membrane</keyword>
<feature type="transmembrane region" description="Helical" evidence="6">
    <location>
        <begin position="17"/>
        <end position="34"/>
    </location>
</feature>
<feature type="transmembrane region" description="Helical" evidence="6">
    <location>
        <begin position="131"/>
        <end position="156"/>
    </location>
</feature>
<evidence type="ECO:0000256" key="2">
    <source>
        <dbReference type="ARBA" id="ARBA00022448"/>
    </source>
</evidence>
<feature type="transmembrane region" description="Helical" evidence="6">
    <location>
        <begin position="46"/>
        <end position="73"/>
    </location>
</feature>
<dbReference type="AlphaFoldDB" id="A0A517P5N5"/>
<reference evidence="7 8" key="1">
    <citation type="submission" date="2019-02" db="EMBL/GenBank/DDBJ databases">
        <title>Deep-cultivation of Planctomycetes and their phenomic and genomic characterization uncovers novel biology.</title>
        <authorList>
            <person name="Wiegand S."/>
            <person name="Jogler M."/>
            <person name="Boedeker C."/>
            <person name="Pinto D."/>
            <person name="Vollmers J."/>
            <person name="Rivas-Marin E."/>
            <person name="Kohn T."/>
            <person name="Peeters S.H."/>
            <person name="Heuer A."/>
            <person name="Rast P."/>
            <person name="Oberbeckmann S."/>
            <person name="Bunk B."/>
            <person name="Jeske O."/>
            <person name="Meyerdierks A."/>
            <person name="Storesund J.E."/>
            <person name="Kallscheuer N."/>
            <person name="Luecker S."/>
            <person name="Lage O.M."/>
            <person name="Pohl T."/>
            <person name="Merkel B.J."/>
            <person name="Hornburger P."/>
            <person name="Mueller R.-W."/>
            <person name="Bruemmer F."/>
            <person name="Labrenz M."/>
            <person name="Spormann A.M."/>
            <person name="Op den Camp H."/>
            <person name="Overmann J."/>
            <person name="Amann R."/>
            <person name="Jetten M.S.M."/>
            <person name="Mascher T."/>
            <person name="Medema M.H."/>
            <person name="Devos D.P."/>
            <person name="Kaster A.-K."/>
            <person name="Ovreas L."/>
            <person name="Rohde M."/>
            <person name="Galperin M.Y."/>
            <person name="Jogler C."/>
        </authorList>
    </citation>
    <scope>NUCLEOTIDE SEQUENCE [LARGE SCALE GENOMIC DNA]</scope>
    <source>
        <strain evidence="7 8">CA12</strain>
    </source>
</reference>
<keyword evidence="3 6" id="KW-0812">Transmembrane</keyword>
<proteinExistence type="predicted"/>
<evidence type="ECO:0000256" key="4">
    <source>
        <dbReference type="ARBA" id="ARBA00022989"/>
    </source>
</evidence>
<evidence type="ECO:0000256" key="6">
    <source>
        <dbReference type="SAM" id="Phobius"/>
    </source>
</evidence>
<dbReference type="PANTHER" id="PTHR10283">
    <property type="entry name" value="SOLUTE CARRIER FAMILY 13 MEMBER"/>
    <property type="match status" value="1"/>
</dbReference>
<dbReference type="Pfam" id="PF00939">
    <property type="entry name" value="Na_sulph_symp"/>
    <property type="match status" value="1"/>
</dbReference>
<dbReference type="KEGG" id="acaf:CA12_07670"/>
<dbReference type="InterPro" id="IPR001898">
    <property type="entry name" value="SLC13A/DASS"/>
</dbReference>
<feature type="transmembrane region" description="Helical" evidence="6">
    <location>
        <begin position="93"/>
        <end position="110"/>
    </location>
</feature>
<feature type="transmembrane region" description="Helical" evidence="6">
    <location>
        <begin position="509"/>
        <end position="528"/>
    </location>
</feature>
<dbReference type="OrthoDB" id="9766267at2"/>
<evidence type="ECO:0000313" key="8">
    <source>
        <dbReference type="Proteomes" id="UP000318741"/>
    </source>
</evidence>
<keyword evidence="2" id="KW-0813">Transport</keyword>
<keyword evidence="8" id="KW-1185">Reference proteome</keyword>
<accession>A0A517P5N5</accession>
<dbReference type="Proteomes" id="UP000318741">
    <property type="component" value="Chromosome"/>
</dbReference>
<dbReference type="InterPro" id="IPR031312">
    <property type="entry name" value="Na/sul_symport_CS"/>
</dbReference>
<evidence type="ECO:0000256" key="3">
    <source>
        <dbReference type="ARBA" id="ARBA00022692"/>
    </source>
</evidence>